<evidence type="ECO:0000313" key="2">
    <source>
        <dbReference type="Proteomes" id="UP001341840"/>
    </source>
</evidence>
<gene>
    <name evidence="1" type="ORF">PIB30_038722</name>
</gene>
<accession>A0ABU6SE13</accession>
<dbReference type="InterPro" id="IPR034573">
    <property type="entry name" value="SDH7"/>
</dbReference>
<dbReference type="PANTHER" id="PTHR36041">
    <property type="entry name" value="SUCCINATE DEHYDROGENASE SUBUNIT 7A, MITOCHONDRIAL-RELATED"/>
    <property type="match status" value="1"/>
</dbReference>
<reference evidence="1 2" key="1">
    <citation type="journal article" date="2023" name="Plants (Basel)">
        <title>Bridging the Gap: Combining Genomics and Transcriptomics Approaches to Understand Stylosanthes scabra, an Orphan Legume from the Brazilian Caatinga.</title>
        <authorList>
            <person name="Ferreira-Neto J.R.C."/>
            <person name="da Silva M.D."/>
            <person name="Binneck E."/>
            <person name="de Melo N.F."/>
            <person name="da Silva R.H."/>
            <person name="de Melo A.L.T.M."/>
            <person name="Pandolfi V."/>
            <person name="Bustamante F.O."/>
            <person name="Brasileiro-Vidal A.C."/>
            <person name="Benko-Iseppon A.M."/>
        </authorList>
    </citation>
    <scope>NUCLEOTIDE SEQUENCE [LARGE SCALE GENOMIC DNA]</scope>
    <source>
        <tissue evidence="1">Leaves</tissue>
    </source>
</reference>
<proteinExistence type="predicted"/>
<comment type="caution">
    <text evidence="1">The sequence shown here is derived from an EMBL/GenBank/DDBJ whole genome shotgun (WGS) entry which is preliminary data.</text>
</comment>
<protein>
    <submittedName>
        <fullName evidence="1">Uncharacterized protein</fullName>
    </submittedName>
</protein>
<dbReference type="EMBL" id="JASCZI010060616">
    <property type="protein sequence ID" value="MED6134627.1"/>
    <property type="molecule type" value="Genomic_DNA"/>
</dbReference>
<evidence type="ECO:0000313" key="1">
    <source>
        <dbReference type="EMBL" id="MED6134627.1"/>
    </source>
</evidence>
<dbReference type="Proteomes" id="UP001341840">
    <property type="component" value="Unassembled WGS sequence"/>
</dbReference>
<name>A0ABU6SE13_9FABA</name>
<organism evidence="1 2">
    <name type="scientific">Stylosanthes scabra</name>
    <dbReference type="NCBI Taxonomy" id="79078"/>
    <lineage>
        <taxon>Eukaryota</taxon>
        <taxon>Viridiplantae</taxon>
        <taxon>Streptophyta</taxon>
        <taxon>Embryophyta</taxon>
        <taxon>Tracheophyta</taxon>
        <taxon>Spermatophyta</taxon>
        <taxon>Magnoliopsida</taxon>
        <taxon>eudicotyledons</taxon>
        <taxon>Gunneridae</taxon>
        <taxon>Pentapetalae</taxon>
        <taxon>rosids</taxon>
        <taxon>fabids</taxon>
        <taxon>Fabales</taxon>
        <taxon>Fabaceae</taxon>
        <taxon>Papilionoideae</taxon>
        <taxon>50 kb inversion clade</taxon>
        <taxon>dalbergioids sensu lato</taxon>
        <taxon>Dalbergieae</taxon>
        <taxon>Pterocarpus clade</taxon>
        <taxon>Stylosanthes</taxon>
    </lineage>
</organism>
<dbReference type="PANTHER" id="PTHR36041:SF2">
    <property type="entry name" value="SUCCINATE DEHYDROGENASE SUBUNIT 7A, MITOCHONDRIAL-RELATED"/>
    <property type="match status" value="1"/>
</dbReference>
<keyword evidence="2" id="KW-1185">Reference proteome</keyword>
<sequence length="162" mass="18715">MAFLLNKTAIASHLRSHSQNGQDLLSLSRRQYHIEPGPREKALLAEDAALKPFKSYKQSVKQLKKIGNILTIVVAAVEERFKDRVEVMIMVENMNQMLDSVNKFAEERSVILEALILRMEVQLEQVKARMEHWNCRKQLPSKKSGSHATSRSEWCLKRSGWR</sequence>